<accession>A0ABQ3YRB0</accession>
<evidence type="ECO:0000313" key="4">
    <source>
        <dbReference type="Proteomes" id="UP000637628"/>
    </source>
</evidence>
<dbReference type="InterPro" id="IPR024344">
    <property type="entry name" value="MDMPI_metal-binding"/>
</dbReference>
<evidence type="ECO:0000259" key="1">
    <source>
        <dbReference type="Pfam" id="PF07398"/>
    </source>
</evidence>
<dbReference type="Pfam" id="PF11716">
    <property type="entry name" value="MDMPI_N"/>
    <property type="match status" value="1"/>
</dbReference>
<dbReference type="PANTHER" id="PTHR40758">
    <property type="entry name" value="CONSERVED PROTEIN"/>
    <property type="match status" value="1"/>
</dbReference>
<proteinExistence type="predicted"/>
<evidence type="ECO:0000259" key="2">
    <source>
        <dbReference type="Pfam" id="PF11716"/>
    </source>
</evidence>
<dbReference type="PANTHER" id="PTHR40758:SF1">
    <property type="entry name" value="CONSERVED PROTEIN"/>
    <property type="match status" value="1"/>
</dbReference>
<protein>
    <recommendedName>
        <fullName evidence="5">MDMPI C-terminal domain-containing protein</fullName>
    </recommendedName>
</protein>
<dbReference type="Pfam" id="PF07398">
    <property type="entry name" value="MDMPI_C"/>
    <property type="match status" value="1"/>
</dbReference>
<reference evidence="3 4" key="1">
    <citation type="submission" date="2021-01" db="EMBL/GenBank/DDBJ databases">
        <title>Whole genome shotgun sequence of Actinoplanes durhamensis NBRC 14914.</title>
        <authorList>
            <person name="Komaki H."/>
            <person name="Tamura T."/>
        </authorList>
    </citation>
    <scope>NUCLEOTIDE SEQUENCE [LARGE SCALE GENOMIC DNA]</scope>
    <source>
        <strain evidence="3 4">NBRC 14914</strain>
    </source>
</reference>
<gene>
    <name evidence="3" type="ORF">Adu01nite_12590</name>
</gene>
<dbReference type="InterPro" id="IPR010872">
    <property type="entry name" value="MDMPI_C-term_domain"/>
</dbReference>
<organism evidence="3 4">
    <name type="scientific">Paractinoplanes durhamensis</name>
    <dbReference type="NCBI Taxonomy" id="113563"/>
    <lineage>
        <taxon>Bacteria</taxon>
        <taxon>Bacillati</taxon>
        <taxon>Actinomycetota</taxon>
        <taxon>Actinomycetes</taxon>
        <taxon>Micromonosporales</taxon>
        <taxon>Micromonosporaceae</taxon>
        <taxon>Paractinoplanes</taxon>
    </lineage>
</organism>
<comment type="caution">
    <text evidence="3">The sequence shown here is derived from an EMBL/GenBank/DDBJ whole genome shotgun (WGS) entry which is preliminary data.</text>
</comment>
<name>A0ABQ3YRB0_9ACTN</name>
<feature type="domain" description="MDMPI C-terminal" evidence="1">
    <location>
        <begin position="68"/>
        <end position="156"/>
    </location>
</feature>
<evidence type="ECO:0008006" key="5">
    <source>
        <dbReference type="Google" id="ProtNLM"/>
    </source>
</evidence>
<dbReference type="Proteomes" id="UP000637628">
    <property type="component" value="Unassembled WGS sequence"/>
</dbReference>
<dbReference type="RefSeq" id="WP_239132170.1">
    <property type="nucleotide sequence ID" value="NZ_BAAATX010000015.1"/>
</dbReference>
<evidence type="ECO:0000313" key="3">
    <source>
        <dbReference type="EMBL" id="GID99908.1"/>
    </source>
</evidence>
<feature type="domain" description="Mycothiol-dependent maleylpyruvate isomerase metal-binding" evidence="2">
    <location>
        <begin position="9"/>
        <end position="55"/>
    </location>
</feature>
<dbReference type="EMBL" id="BOML01000012">
    <property type="protein sequence ID" value="GID99908.1"/>
    <property type="molecule type" value="Genomic_DNA"/>
</dbReference>
<sequence length="169" mass="18071">MQTTLGFSEVLGALRAAGPDAGCWTWWDRAESPRTSGAVARHQLQEVAVHTYDAQLAAGAPQPLPGRIAVDGVDEFLQTSCAGAYRWPYGPATLDYVAEGHSWRLELGADGVRLVRSPTGVAGTSVRATAGELVLAFYGRVEVDALKVEGDPRLLDLLVEWDPDEPVNG</sequence>
<keyword evidence="4" id="KW-1185">Reference proteome</keyword>